<comment type="caution">
    <text evidence="2">The sequence shown here is derived from an EMBL/GenBank/DDBJ whole genome shotgun (WGS) entry which is preliminary data.</text>
</comment>
<organism evidence="2">
    <name type="scientific">Cladocopium goreaui</name>
    <dbReference type="NCBI Taxonomy" id="2562237"/>
    <lineage>
        <taxon>Eukaryota</taxon>
        <taxon>Sar</taxon>
        <taxon>Alveolata</taxon>
        <taxon>Dinophyceae</taxon>
        <taxon>Suessiales</taxon>
        <taxon>Symbiodiniaceae</taxon>
        <taxon>Cladocopium</taxon>
    </lineage>
</organism>
<dbReference type="EMBL" id="CAMXCT010000968">
    <property type="protein sequence ID" value="CAI3985205.1"/>
    <property type="molecule type" value="Genomic_DNA"/>
</dbReference>
<evidence type="ECO:0000313" key="3">
    <source>
        <dbReference type="EMBL" id="CAL4772517.1"/>
    </source>
</evidence>
<feature type="region of interest" description="Disordered" evidence="1">
    <location>
        <begin position="381"/>
        <end position="413"/>
    </location>
</feature>
<keyword evidence="3" id="KW-0808">Transferase</keyword>
<dbReference type="AlphaFoldDB" id="A0A9P1FSI3"/>
<accession>A0A9P1FSI3</accession>
<gene>
    <name evidence="2" type="ORF">C1SCF055_LOCUS12680</name>
</gene>
<reference evidence="2" key="1">
    <citation type="submission" date="2022-10" db="EMBL/GenBank/DDBJ databases">
        <authorList>
            <person name="Chen Y."/>
            <person name="Dougan E. K."/>
            <person name="Chan C."/>
            <person name="Rhodes N."/>
            <person name="Thang M."/>
        </authorList>
    </citation>
    <scope>NUCLEOTIDE SEQUENCE</scope>
</reference>
<dbReference type="GO" id="GO:0016301">
    <property type="term" value="F:kinase activity"/>
    <property type="evidence" value="ECO:0007669"/>
    <property type="project" value="UniProtKB-KW"/>
</dbReference>
<sequence>MSQRKAVYAARFLRPPSWTKRLLLREKPRDLTGPFENPVRRWVRLREKARQFAELPPPRKVPVPKPARRPFLQAVDGVPRVSPQALQRRLDFLLSENAVKQQMAAPLLPGPQMKPYFTEFQCWSRQLREIRRIYRAQYLQKLAEVTEIERAKEAKLYREERERRQERKQAHLQRIGEDMKRRAILRDRKRIEGKVNEAIEMARRSKLKRQRLFWFRRMETLSKLAVTSENLDEAFASFPDSAKVDGTAASGVLLSRNVSIPYLLRQFGGAKAFPPQKNRRIPGIDNVQREVMQMSYDILGEDEDRYETDVPEEANWRTRAQQLYSNEIFDREEKLILLDQKIEILKKQQEEEEKRGVAHDVRFITTKLLEELQAVKIAEAEQGKRGSLQAKHKSARGNDPSGMEPYKPGSGTT</sequence>
<dbReference type="EMBL" id="CAMXCT020000968">
    <property type="protein sequence ID" value="CAL1138580.1"/>
    <property type="molecule type" value="Genomic_DNA"/>
</dbReference>
<keyword evidence="3" id="KW-0418">Kinase</keyword>
<evidence type="ECO:0000313" key="4">
    <source>
        <dbReference type="Proteomes" id="UP001152797"/>
    </source>
</evidence>
<reference evidence="3 4" key="2">
    <citation type="submission" date="2024-05" db="EMBL/GenBank/DDBJ databases">
        <authorList>
            <person name="Chen Y."/>
            <person name="Shah S."/>
            <person name="Dougan E. K."/>
            <person name="Thang M."/>
            <person name="Chan C."/>
        </authorList>
    </citation>
    <scope>NUCLEOTIDE SEQUENCE [LARGE SCALE GENOMIC DNA]</scope>
</reference>
<dbReference type="EMBL" id="CAMXCT030000968">
    <property type="protein sequence ID" value="CAL4772517.1"/>
    <property type="molecule type" value="Genomic_DNA"/>
</dbReference>
<evidence type="ECO:0000313" key="2">
    <source>
        <dbReference type="EMBL" id="CAI3985205.1"/>
    </source>
</evidence>
<protein>
    <submittedName>
        <fullName evidence="3">Calcium/calmodulin-dependent protein kinase type IV</fullName>
    </submittedName>
</protein>
<evidence type="ECO:0000256" key="1">
    <source>
        <dbReference type="SAM" id="MobiDB-lite"/>
    </source>
</evidence>
<dbReference type="Proteomes" id="UP001152797">
    <property type="component" value="Unassembled WGS sequence"/>
</dbReference>
<proteinExistence type="predicted"/>
<keyword evidence="4" id="KW-1185">Reference proteome</keyword>
<dbReference type="OrthoDB" id="419317at2759"/>
<name>A0A9P1FSI3_9DINO</name>